<dbReference type="Proteomes" id="UP000695022">
    <property type="component" value="Unplaced"/>
</dbReference>
<dbReference type="RefSeq" id="XP_014668546.1">
    <property type="nucleotide sequence ID" value="XM_014813060.1"/>
</dbReference>
<feature type="domain" description="Fumarylacetoacetase-like C-terminal" evidence="6">
    <location>
        <begin position="16"/>
        <end position="216"/>
    </location>
</feature>
<evidence type="ECO:0000256" key="4">
    <source>
        <dbReference type="ARBA" id="ARBA00044911"/>
    </source>
</evidence>
<dbReference type="SUPFAM" id="SSF56529">
    <property type="entry name" value="FAH"/>
    <property type="match status" value="1"/>
</dbReference>
<evidence type="ECO:0000256" key="1">
    <source>
        <dbReference type="ARBA" id="ARBA00010211"/>
    </source>
</evidence>
<dbReference type="InterPro" id="IPR036663">
    <property type="entry name" value="Fumarylacetoacetase_C_sf"/>
</dbReference>
<dbReference type="PANTHER" id="PTHR11820">
    <property type="entry name" value="ACYLPYRUVASE"/>
    <property type="match status" value="1"/>
</dbReference>
<dbReference type="EC" id="5.3.2.2" evidence="5"/>
<sequence length="231" mass="25163">MAAPGKLTRFYEFGKKIICIGRNYREHAAELGNPVPTEPLLFSKPTTAYIREGQNIQIPRGCSSLHHEVELGVVIGKTGKNIHPGRAMNHVGGYVLALDMTARDLQAKAKKKGHPWLIAKGFDTSCPVSEFIPLKMIPDPNSVQLWLKVNGATRQDGTTADMIFGIAELLSYISTYFTLEEGDLVLTGTPSGVGEVVEGDVITCGLGNLAEMSFSVENPHKRDRIQLSSVD</sequence>
<reference evidence="8" key="1">
    <citation type="submission" date="2025-08" db="UniProtKB">
        <authorList>
            <consortium name="RefSeq"/>
        </authorList>
    </citation>
    <scope>IDENTIFICATION</scope>
</reference>
<gene>
    <name evidence="8" type="primary">LOC106809835</name>
</gene>
<organism evidence="7 8">
    <name type="scientific">Priapulus caudatus</name>
    <name type="common">Priapulid worm</name>
    <dbReference type="NCBI Taxonomy" id="37621"/>
    <lineage>
        <taxon>Eukaryota</taxon>
        <taxon>Metazoa</taxon>
        <taxon>Ecdysozoa</taxon>
        <taxon>Scalidophora</taxon>
        <taxon>Priapulida</taxon>
        <taxon>Priapulimorpha</taxon>
        <taxon>Priapulimorphida</taxon>
        <taxon>Priapulidae</taxon>
        <taxon>Priapulus</taxon>
    </lineage>
</organism>
<proteinExistence type="inferred from homology"/>
<dbReference type="PANTHER" id="PTHR11820:SF7">
    <property type="entry name" value="ACYLPYRUVASE FAHD1, MITOCHONDRIAL"/>
    <property type="match status" value="1"/>
</dbReference>
<dbReference type="GeneID" id="106809835"/>
<evidence type="ECO:0000256" key="5">
    <source>
        <dbReference type="ARBA" id="ARBA00044973"/>
    </source>
</evidence>
<dbReference type="Pfam" id="PF01557">
    <property type="entry name" value="FAA_hydrolase"/>
    <property type="match status" value="1"/>
</dbReference>
<protein>
    <recommendedName>
        <fullName evidence="5">oxaloacetate tautomerase</fullName>
        <ecNumber evidence="5">5.3.2.2</ecNumber>
    </recommendedName>
    <alternativeName>
        <fullName evidence="3">Fumarylacetoacetate hydrolase domain-containing protein 1</fullName>
    </alternativeName>
</protein>
<dbReference type="NCBIfam" id="NF007967">
    <property type="entry name" value="PRK10691.1"/>
    <property type="match status" value="1"/>
</dbReference>
<evidence type="ECO:0000256" key="3">
    <source>
        <dbReference type="ARBA" id="ARBA00042340"/>
    </source>
</evidence>
<evidence type="ECO:0000256" key="2">
    <source>
        <dbReference type="ARBA" id="ARBA00022723"/>
    </source>
</evidence>
<comment type="similarity">
    <text evidence="1">Belongs to the FAH family.</text>
</comment>
<keyword evidence="2" id="KW-0479">Metal-binding</keyword>
<accession>A0ABM1E8M5</accession>
<evidence type="ECO:0000313" key="8">
    <source>
        <dbReference type="RefSeq" id="XP_014668546.1"/>
    </source>
</evidence>
<evidence type="ECO:0000259" key="6">
    <source>
        <dbReference type="Pfam" id="PF01557"/>
    </source>
</evidence>
<comment type="catalytic activity">
    <reaction evidence="4">
        <text>oxaloacetate = enol-oxaloacetate</text>
        <dbReference type="Rhea" id="RHEA:16021"/>
        <dbReference type="ChEBI" id="CHEBI:16452"/>
        <dbReference type="ChEBI" id="CHEBI:17479"/>
        <dbReference type="EC" id="5.3.2.2"/>
    </reaction>
    <physiologicalReaction direction="right-to-left" evidence="4">
        <dbReference type="Rhea" id="RHEA:16023"/>
    </physiologicalReaction>
</comment>
<keyword evidence="7" id="KW-1185">Reference proteome</keyword>
<dbReference type="Gene3D" id="3.90.850.10">
    <property type="entry name" value="Fumarylacetoacetase-like, C-terminal domain"/>
    <property type="match status" value="1"/>
</dbReference>
<dbReference type="InterPro" id="IPR011234">
    <property type="entry name" value="Fumarylacetoacetase-like_C"/>
</dbReference>
<name>A0ABM1E8M5_PRICU</name>
<evidence type="ECO:0000313" key="7">
    <source>
        <dbReference type="Proteomes" id="UP000695022"/>
    </source>
</evidence>